<sequence length="43" mass="5016">MCSSCEAVMINGVHCHEFGCPDAWREKKRECPWCGQEFIPEDR</sequence>
<proteinExistence type="predicted"/>
<organism evidence="1">
    <name type="scientific">marine sediment metagenome</name>
    <dbReference type="NCBI Taxonomy" id="412755"/>
    <lineage>
        <taxon>unclassified sequences</taxon>
        <taxon>metagenomes</taxon>
        <taxon>ecological metagenomes</taxon>
    </lineage>
</organism>
<dbReference type="AlphaFoldDB" id="A0A0F9IP00"/>
<comment type="caution">
    <text evidence="1">The sequence shown here is derived from an EMBL/GenBank/DDBJ whole genome shotgun (WGS) entry which is preliminary data.</text>
</comment>
<name>A0A0F9IP00_9ZZZZ</name>
<dbReference type="EMBL" id="LAZR01018670">
    <property type="protein sequence ID" value="KKL95470.1"/>
    <property type="molecule type" value="Genomic_DNA"/>
</dbReference>
<evidence type="ECO:0000313" key="1">
    <source>
        <dbReference type="EMBL" id="KKL95470.1"/>
    </source>
</evidence>
<reference evidence="1" key="1">
    <citation type="journal article" date="2015" name="Nature">
        <title>Complex archaea that bridge the gap between prokaryotes and eukaryotes.</title>
        <authorList>
            <person name="Spang A."/>
            <person name="Saw J.H."/>
            <person name="Jorgensen S.L."/>
            <person name="Zaremba-Niedzwiedzka K."/>
            <person name="Martijn J."/>
            <person name="Lind A.E."/>
            <person name="van Eijk R."/>
            <person name="Schleper C."/>
            <person name="Guy L."/>
            <person name="Ettema T.J."/>
        </authorList>
    </citation>
    <scope>NUCLEOTIDE SEQUENCE</scope>
</reference>
<feature type="non-terminal residue" evidence="1">
    <location>
        <position position="43"/>
    </location>
</feature>
<protein>
    <submittedName>
        <fullName evidence="1">Uncharacterized protein</fullName>
    </submittedName>
</protein>
<accession>A0A0F9IP00</accession>
<gene>
    <name evidence="1" type="ORF">LCGC14_1854320</name>
</gene>